<evidence type="ECO:0000256" key="6">
    <source>
        <dbReference type="ARBA" id="ARBA00023136"/>
    </source>
</evidence>
<feature type="transmembrane region" description="Helical" evidence="7">
    <location>
        <begin position="364"/>
        <end position="381"/>
    </location>
</feature>
<gene>
    <name evidence="8" type="ORF">dnl_17490</name>
</gene>
<dbReference type="RefSeq" id="WP_207691228.1">
    <property type="nucleotide sequence ID" value="NZ_CP061799.1"/>
</dbReference>
<feature type="transmembrane region" description="Helical" evidence="7">
    <location>
        <begin position="454"/>
        <end position="473"/>
    </location>
</feature>
<dbReference type="PANTHER" id="PTHR30250:SF10">
    <property type="entry name" value="LIPOPOLYSACCHARIDE BIOSYNTHESIS PROTEIN WZXC"/>
    <property type="match status" value="1"/>
</dbReference>
<keyword evidence="5 7" id="KW-1133">Transmembrane helix</keyword>
<feature type="transmembrane region" description="Helical" evidence="7">
    <location>
        <begin position="156"/>
        <end position="173"/>
    </location>
</feature>
<feature type="transmembrane region" description="Helical" evidence="7">
    <location>
        <begin position="122"/>
        <end position="144"/>
    </location>
</feature>
<dbReference type="CDD" id="cd13127">
    <property type="entry name" value="MATE_tuaB_like"/>
    <property type="match status" value="1"/>
</dbReference>
<keyword evidence="9" id="KW-1185">Reference proteome</keyword>
<dbReference type="KEGG" id="dli:dnl_17490"/>
<evidence type="ECO:0000256" key="5">
    <source>
        <dbReference type="ARBA" id="ARBA00022989"/>
    </source>
</evidence>
<dbReference type="AlphaFoldDB" id="A0A975B612"/>
<evidence type="ECO:0000256" key="2">
    <source>
        <dbReference type="ARBA" id="ARBA00007430"/>
    </source>
</evidence>
<feature type="transmembrane region" description="Helical" evidence="7">
    <location>
        <begin position="179"/>
        <end position="199"/>
    </location>
</feature>
<name>A0A975B612_9BACT</name>
<protein>
    <submittedName>
        <fullName evidence="8">Polysaccharide biosynthesis protein</fullName>
    </submittedName>
</protein>
<feature type="transmembrane region" description="Helical" evidence="7">
    <location>
        <begin position="21"/>
        <end position="45"/>
    </location>
</feature>
<dbReference type="PANTHER" id="PTHR30250">
    <property type="entry name" value="PST FAMILY PREDICTED COLANIC ACID TRANSPORTER"/>
    <property type="match status" value="1"/>
</dbReference>
<dbReference type="GO" id="GO:0005886">
    <property type="term" value="C:plasma membrane"/>
    <property type="evidence" value="ECO:0007669"/>
    <property type="project" value="UniProtKB-SubCell"/>
</dbReference>
<evidence type="ECO:0000256" key="1">
    <source>
        <dbReference type="ARBA" id="ARBA00004651"/>
    </source>
</evidence>
<evidence type="ECO:0000313" key="9">
    <source>
        <dbReference type="Proteomes" id="UP000663720"/>
    </source>
</evidence>
<organism evidence="8 9">
    <name type="scientific">Desulfonema limicola</name>
    <dbReference type="NCBI Taxonomy" id="45656"/>
    <lineage>
        <taxon>Bacteria</taxon>
        <taxon>Pseudomonadati</taxon>
        <taxon>Thermodesulfobacteriota</taxon>
        <taxon>Desulfobacteria</taxon>
        <taxon>Desulfobacterales</taxon>
        <taxon>Desulfococcaceae</taxon>
        <taxon>Desulfonema</taxon>
    </lineage>
</organism>
<evidence type="ECO:0000256" key="7">
    <source>
        <dbReference type="SAM" id="Phobius"/>
    </source>
</evidence>
<sequence>MSRIENSDKPDSLSRKIIHGGMWIFALKIFSRGLGFIRTIILARLLSPDDFGLLGIAMLAVFVIEIFSSTGFESALIQKKNFADYMDTAWTLSAIRGFILFLILYLSAPFIALFFNSLQIDFIIKIIALSTILTGLKNPGIIIFHKKLEFNKLFKYEMVITLVTFGAAIWFAFVFKNVWALVFSHLVMNLTTLLMSYFFSSYRPKIKFSKLEFLELFRFGKWVTGSNIVIFLAAQGDDVFVGKVLGVSALGFYQMAFLIGNMPSSEITGVIQKIMLPAFAQMQDSPHRLKDAYMKTVSLCSLLSIPLGGGLIMLAPDFVCLMMGQQWTPVIIPLQVLTISGVFRAVAASGGALFYAVSKPDLGFKMNLFRLAVTIILIYPLSRTWGITGTSFSVLGGMIAAWIIWLYESSKQTGRKYFEYLEKILYPFLASIFMCAAILFFSKISLFAGYQKTLFFLSIIIGILSYAGMIFIMEKTMEYKGLSELRMIIKK</sequence>
<feature type="transmembrane region" description="Helical" evidence="7">
    <location>
        <begin position="387"/>
        <end position="407"/>
    </location>
</feature>
<feature type="transmembrane region" description="Helical" evidence="7">
    <location>
        <begin position="428"/>
        <end position="448"/>
    </location>
</feature>
<keyword evidence="4 7" id="KW-0812">Transmembrane</keyword>
<comment type="subcellular location">
    <subcellularLocation>
        <location evidence="1">Cell membrane</location>
        <topology evidence="1">Multi-pass membrane protein</topology>
    </subcellularLocation>
</comment>
<feature type="transmembrane region" description="Helical" evidence="7">
    <location>
        <begin position="292"/>
        <end position="314"/>
    </location>
</feature>
<dbReference type="Pfam" id="PF13440">
    <property type="entry name" value="Polysacc_synt_3"/>
    <property type="match status" value="1"/>
</dbReference>
<proteinExistence type="inferred from homology"/>
<comment type="similarity">
    <text evidence="2">Belongs to the polysaccharide synthase family.</text>
</comment>
<dbReference type="InterPro" id="IPR050833">
    <property type="entry name" value="Poly_Biosynth_Transport"/>
</dbReference>
<keyword evidence="3" id="KW-1003">Cell membrane</keyword>
<evidence type="ECO:0000313" key="8">
    <source>
        <dbReference type="EMBL" id="QTA79478.1"/>
    </source>
</evidence>
<evidence type="ECO:0000256" key="4">
    <source>
        <dbReference type="ARBA" id="ARBA00022692"/>
    </source>
</evidence>
<keyword evidence="6 7" id="KW-0472">Membrane</keyword>
<feature type="transmembrane region" description="Helical" evidence="7">
    <location>
        <begin position="51"/>
        <end position="72"/>
    </location>
</feature>
<accession>A0A975B612</accession>
<evidence type="ECO:0000256" key="3">
    <source>
        <dbReference type="ARBA" id="ARBA00022475"/>
    </source>
</evidence>
<feature type="transmembrane region" description="Helical" evidence="7">
    <location>
        <begin position="93"/>
        <end position="116"/>
    </location>
</feature>
<dbReference type="Proteomes" id="UP000663720">
    <property type="component" value="Chromosome"/>
</dbReference>
<reference evidence="8" key="1">
    <citation type="journal article" date="2021" name="Microb. Physiol.">
        <title>Proteogenomic Insights into the Physiology of Marine, Sulfate-Reducing, Filamentous Desulfonema limicola and Desulfonema magnum.</title>
        <authorList>
            <person name="Schnaars V."/>
            <person name="Wohlbrand L."/>
            <person name="Scheve S."/>
            <person name="Hinrichs C."/>
            <person name="Reinhardt R."/>
            <person name="Rabus R."/>
        </authorList>
    </citation>
    <scope>NUCLEOTIDE SEQUENCE</scope>
    <source>
        <strain evidence="8">5ac10</strain>
    </source>
</reference>
<feature type="transmembrane region" description="Helical" evidence="7">
    <location>
        <begin position="334"/>
        <end position="357"/>
    </location>
</feature>
<dbReference type="EMBL" id="CP061799">
    <property type="protein sequence ID" value="QTA79478.1"/>
    <property type="molecule type" value="Genomic_DNA"/>
</dbReference>